<dbReference type="Pfam" id="PF13717">
    <property type="entry name" value="Zn_ribbon_4"/>
    <property type="match status" value="1"/>
</dbReference>
<comment type="caution">
    <text evidence="3">The sequence shown here is derived from an EMBL/GenBank/DDBJ whole genome shotgun (WGS) entry which is preliminary data.</text>
</comment>
<dbReference type="EMBL" id="JACNJZ010000109">
    <property type="protein sequence ID" value="MBC8317830.1"/>
    <property type="molecule type" value="Genomic_DNA"/>
</dbReference>
<dbReference type="Gene3D" id="3.40.50.300">
    <property type="entry name" value="P-loop containing nucleotide triphosphate hydrolases"/>
    <property type="match status" value="1"/>
</dbReference>
<dbReference type="Proteomes" id="UP000614424">
    <property type="component" value="Unassembled WGS sequence"/>
</dbReference>
<protein>
    <submittedName>
        <fullName evidence="3">Zinc-ribbon domain-containing protein</fullName>
    </submittedName>
</protein>
<proteinExistence type="predicted"/>
<evidence type="ECO:0000313" key="4">
    <source>
        <dbReference type="Proteomes" id="UP000614424"/>
    </source>
</evidence>
<dbReference type="AlphaFoldDB" id="A0A8J6NE59"/>
<organism evidence="3 4">
    <name type="scientific">Candidatus Desulfobia pelagia</name>
    <dbReference type="NCBI Taxonomy" id="2841692"/>
    <lineage>
        <taxon>Bacteria</taxon>
        <taxon>Pseudomonadati</taxon>
        <taxon>Thermodesulfobacteriota</taxon>
        <taxon>Desulfobulbia</taxon>
        <taxon>Desulfobulbales</taxon>
        <taxon>Desulfobulbaceae</taxon>
        <taxon>Candidatus Desulfobia</taxon>
    </lineage>
</organism>
<reference evidence="3 4" key="1">
    <citation type="submission" date="2020-08" db="EMBL/GenBank/DDBJ databases">
        <title>Bridging the membrane lipid divide: bacteria of the FCB group superphylum have the potential to synthesize archaeal ether lipids.</title>
        <authorList>
            <person name="Villanueva L."/>
            <person name="Von Meijenfeldt F.A.B."/>
            <person name="Westbye A.B."/>
            <person name="Yadav S."/>
            <person name="Hopmans E.C."/>
            <person name="Dutilh B.E."/>
            <person name="Sinninghe Damste J.S."/>
        </authorList>
    </citation>
    <scope>NUCLEOTIDE SEQUENCE [LARGE SCALE GENOMIC DNA]</scope>
    <source>
        <strain evidence="3">NIOZ-UU47</strain>
    </source>
</reference>
<dbReference type="Pfam" id="PF13614">
    <property type="entry name" value="AAA_31"/>
    <property type="match status" value="1"/>
</dbReference>
<dbReference type="InterPro" id="IPR027417">
    <property type="entry name" value="P-loop_NTPase"/>
</dbReference>
<dbReference type="PANTHER" id="PTHR13696">
    <property type="entry name" value="P-LOOP CONTAINING NUCLEOSIDE TRIPHOSPHATE HYDROLASE"/>
    <property type="match status" value="1"/>
</dbReference>
<dbReference type="InterPro" id="IPR011723">
    <property type="entry name" value="Znf/thioredoxin_put"/>
</dbReference>
<accession>A0A8J6NE59</accession>
<dbReference type="NCBIfam" id="TIGR02098">
    <property type="entry name" value="MJ0042_CXXC"/>
    <property type="match status" value="1"/>
</dbReference>
<gene>
    <name evidence="3" type="ORF">H8E41_07970</name>
</gene>
<name>A0A8J6NE59_9BACT</name>
<evidence type="ECO:0000313" key="3">
    <source>
        <dbReference type="EMBL" id="MBC8317830.1"/>
    </source>
</evidence>
<dbReference type="InterPro" id="IPR025669">
    <property type="entry name" value="AAA_dom"/>
</dbReference>
<evidence type="ECO:0000259" key="1">
    <source>
        <dbReference type="Pfam" id="PF13614"/>
    </source>
</evidence>
<feature type="domain" description="Zinc finger/thioredoxin putative" evidence="2">
    <location>
        <begin position="1"/>
        <end position="35"/>
    </location>
</feature>
<dbReference type="CDD" id="cd02042">
    <property type="entry name" value="ParAB_family"/>
    <property type="match status" value="1"/>
</dbReference>
<feature type="domain" description="AAA" evidence="1">
    <location>
        <begin position="51"/>
        <end position="220"/>
    </location>
</feature>
<dbReference type="PANTHER" id="PTHR13696:SF52">
    <property type="entry name" value="PARA FAMILY PROTEIN CT_582"/>
    <property type="match status" value="1"/>
</dbReference>
<evidence type="ECO:0000259" key="2">
    <source>
        <dbReference type="Pfam" id="PF13717"/>
    </source>
</evidence>
<dbReference type="SUPFAM" id="SSF52540">
    <property type="entry name" value="P-loop containing nucleoside triphosphate hydrolases"/>
    <property type="match status" value="1"/>
</dbReference>
<dbReference type="InterPro" id="IPR050678">
    <property type="entry name" value="DNA_Partitioning_ATPase"/>
</dbReference>
<sequence length="300" mass="33312">MVLTCPHCNKDHHIKNNQIPEGVTKVRCKECKKEFPLNLASKEKKQTQSPRKIAVALSKGGVGKTTTAVNLSAGLAMAGHKVLLVDTDTQGQSGFMLGVNPRAGLTEFINRELSEEETLCKARENLWLLSGGKSIAGLKRVIDRKDFGGEKTLAENLTRIEKNFDYIIIDTSPGWDPIIVNVLFYAHEVLTPVSLEVMTLQGLVEFLKSMSSIQKYNKELSLSYILPTFFDKRVRKSNGILSKLEDLYGDNICSPIRYNVRLSEAPANGQTIYEFAPGCNGAQDYRDLVRKVTGNGKLFT</sequence>